<protein>
    <submittedName>
        <fullName evidence="2">Rab-like protein 6 isoform X1</fullName>
    </submittedName>
</protein>
<dbReference type="Proteomes" id="UP000290572">
    <property type="component" value="Unassembled WGS sequence"/>
</dbReference>
<reference evidence="2 3" key="1">
    <citation type="submission" date="2018-03" db="EMBL/GenBank/DDBJ databases">
        <title>Draft genome sequence of Rohu Carp (Labeo rohita).</title>
        <authorList>
            <person name="Das P."/>
            <person name="Kushwaha B."/>
            <person name="Joshi C.G."/>
            <person name="Kumar D."/>
            <person name="Nagpure N.S."/>
            <person name="Sahoo L."/>
            <person name="Das S.P."/>
            <person name="Bit A."/>
            <person name="Patnaik S."/>
            <person name="Meher P.K."/>
            <person name="Jayasankar P."/>
            <person name="Koringa P.G."/>
            <person name="Patel N.V."/>
            <person name="Hinsu A.T."/>
            <person name="Kumar R."/>
            <person name="Pandey M."/>
            <person name="Agarwal S."/>
            <person name="Srivastava S."/>
            <person name="Singh M."/>
            <person name="Iquebal M.A."/>
            <person name="Jaiswal S."/>
            <person name="Angadi U.B."/>
            <person name="Kumar N."/>
            <person name="Raza M."/>
            <person name="Shah T.M."/>
            <person name="Rai A."/>
            <person name="Jena J.K."/>
        </authorList>
    </citation>
    <scope>NUCLEOTIDE SEQUENCE [LARGE SCALE GENOMIC DNA]</scope>
    <source>
        <strain evidence="2">DASCIFA01</strain>
        <tissue evidence="2">Testis</tissue>
    </source>
</reference>
<gene>
    <name evidence="2" type="ORF">ROHU_037422</name>
</gene>
<feature type="compositionally biased region" description="Low complexity" evidence="1">
    <location>
        <begin position="10"/>
        <end position="43"/>
    </location>
</feature>
<evidence type="ECO:0000256" key="1">
    <source>
        <dbReference type="SAM" id="MobiDB-lite"/>
    </source>
</evidence>
<dbReference type="InterPro" id="IPR040385">
    <property type="entry name" value="RABL6"/>
</dbReference>
<feature type="compositionally biased region" description="Low complexity" evidence="1">
    <location>
        <begin position="86"/>
        <end position="101"/>
    </location>
</feature>
<evidence type="ECO:0000313" key="3">
    <source>
        <dbReference type="Proteomes" id="UP000290572"/>
    </source>
</evidence>
<feature type="compositionally biased region" description="Polar residues" evidence="1">
    <location>
        <begin position="280"/>
        <end position="295"/>
    </location>
</feature>
<keyword evidence="3" id="KW-1185">Reference proteome</keyword>
<dbReference type="GO" id="GO:0005634">
    <property type="term" value="C:nucleus"/>
    <property type="evidence" value="ECO:0007669"/>
    <property type="project" value="TreeGrafter"/>
</dbReference>
<dbReference type="AlphaFoldDB" id="A0A498L281"/>
<dbReference type="STRING" id="84645.A0A498L281"/>
<dbReference type="EMBL" id="QBIY01013580">
    <property type="protein sequence ID" value="RXN02329.1"/>
    <property type="molecule type" value="Genomic_DNA"/>
</dbReference>
<sequence>MKDSRSKGYSSPGPANGQSPSSGSQSPVVPQSGCSTSSSSPCSPQQPPIPSQTIKSPSPSPSPPPPPLSSAQAPATSPSPSPAHPGPTVSAPAQASASAPQTQKRSFISRLFGSAPTQDPSAVAQEPDPVSAAPPPTVQSVDDFVPDEGLDKNFLEDSLPSNPKPAMNTQPSAAGPADSDSDGEGKEGNPMVAGFQDDLDPDDAELKPRASVATKDLDIILSSDEEGPNPSVTQDEDLNPEPHLVAMDSLSLEDKPKLIQKEPLIQESVSIQNVETSILSPTPVHNTQPLQTVSESGALADPQTQVVKQKEKSAQAESSDTDPEEPVAKQMLSFVMDDPDFESEEEVMQKVTKESFPVRDDIPDLSDDDISTAKIPEPMKPTVLSFKSKNDGDLFGLGIEEKSIKSKDSSEEQDGKSMEKCCYWKPII</sequence>
<evidence type="ECO:0000313" key="2">
    <source>
        <dbReference type="EMBL" id="RXN02329.1"/>
    </source>
</evidence>
<organism evidence="2 3">
    <name type="scientific">Labeo rohita</name>
    <name type="common">Indian major carp</name>
    <name type="synonym">Cyprinus rohita</name>
    <dbReference type="NCBI Taxonomy" id="84645"/>
    <lineage>
        <taxon>Eukaryota</taxon>
        <taxon>Metazoa</taxon>
        <taxon>Chordata</taxon>
        <taxon>Craniata</taxon>
        <taxon>Vertebrata</taxon>
        <taxon>Euteleostomi</taxon>
        <taxon>Actinopterygii</taxon>
        <taxon>Neopterygii</taxon>
        <taxon>Teleostei</taxon>
        <taxon>Ostariophysi</taxon>
        <taxon>Cypriniformes</taxon>
        <taxon>Cyprinidae</taxon>
        <taxon>Labeoninae</taxon>
        <taxon>Labeonini</taxon>
        <taxon>Labeo</taxon>
    </lineage>
</organism>
<dbReference type="GO" id="GO:0005525">
    <property type="term" value="F:GTP binding"/>
    <property type="evidence" value="ECO:0007669"/>
    <property type="project" value="InterPro"/>
</dbReference>
<name>A0A498L281_LABRO</name>
<dbReference type="GO" id="GO:0005829">
    <property type="term" value="C:cytosol"/>
    <property type="evidence" value="ECO:0007669"/>
    <property type="project" value="TreeGrafter"/>
</dbReference>
<dbReference type="PANTHER" id="PTHR14932:SF1">
    <property type="entry name" value="RAB-LIKE PROTEIN 6"/>
    <property type="match status" value="1"/>
</dbReference>
<accession>A0A498L281</accession>
<feature type="region of interest" description="Disordered" evidence="1">
    <location>
        <begin position="280"/>
        <end position="326"/>
    </location>
</feature>
<comment type="caution">
    <text evidence="2">The sequence shown here is derived from an EMBL/GenBank/DDBJ whole genome shotgun (WGS) entry which is preliminary data.</text>
</comment>
<dbReference type="PANTHER" id="PTHR14932">
    <property type="entry name" value="RAS GTPASE-RELATED"/>
    <property type="match status" value="1"/>
</dbReference>
<proteinExistence type="predicted"/>
<feature type="compositionally biased region" description="Pro residues" evidence="1">
    <location>
        <begin position="58"/>
        <end position="68"/>
    </location>
</feature>
<feature type="region of interest" description="Disordered" evidence="1">
    <location>
        <begin position="1"/>
        <end position="243"/>
    </location>
</feature>